<evidence type="ECO:0000313" key="8">
    <source>
        <dbReference type="Proteomes" id="UP000258309"/>
    </source>
</evidence>
<keyword evidence="8" id="KW-1185">Reference proteome</keyword>
<sequence length="200" mass="21039">MASRTVSTLKFVGSISLGLLTGLSYTLSTLTVPTLLTLPSASSASRAFSNLASVSLSQARVLAGISSTSFVLAYLLSPRSQKHPYLLWSALFVAGSSFTDYVFPGKSITEPKPSTSRSRDVKGKGRQMDASYEVVGDSHSEGTVSGEEMDEDVNGEEVREALKGFITSQVARTAVAGIGFAMSIIGIWGDGASDVVVIKM</sequence>
<evidence type="ECO:0000256" key="1">
    <source>
        <dbReference type="ARBA" id="ARBA00004141"/>
    </source>
</evidence>
<keyword evidence="3 6" id="KW-1133">Transmembrane helix</keyword>
<reference evidence="7 8" key="1">
    <citation type="submission" date="2018-05" db="EMBL/GenBank/DDBJ databases">
        <title>Draft genome sequence of Scytalidium lignicola DSM 105466, a ubiquitous saprotrophic fungus.</title>
        <authorList>
            <person name="Buettner E."/>
            <person name="Gebauer A.M."/>
            <person name="Hofrichter M."/>
            <person name="Liers C."/>
            <person name="Kellner H."/>
        </authorList>
    </citation>
    <scope>NUCLEOTIDE SEQUENCE [LARGE SCALE GENOMIC DNA]</scope>
    <source>
        <strain evidence="7 8">DSM 105466</strain>
    </source>
</reference>
<dbReference type="GO" id="GO:0000422">
    <property type="term" value="P:autophagy of mitochondrion"/>
    <property type="evidence" value="ECO:0007669"/>
    <property type="project" value="TreeGrafter"/>
</dbReference>
<comment type="caution">
    <text evidence="7">The sequence shown here is derived from an EMBL/GenBank/DDBJ whole genome shotgun (WGS) entry which is preliminary data.</text>
</comment>
<comment type="subcellular location">
    <subcellularLocation>
        <location evidence="1">Membrane</location>
        <topology evidence="1">Multi-pass membrane protein</topology>
    </subcellularLocation>
</comment>
<dbReference type="Proteomes" id="UP000258309">
    <property type="component" value="Unassembled WGS sequence"/>
</dbReference>
<evidence type="ECO:0000256" key="5">
    <source>
        <dbReference type="ARBA" id="ARBA00038013"/>
    </source>
</evidence>
<dbReference type="PANTHER" id="PTHR37278">
    <property type="entry name" value="AUTOPHAGY-RELATED PROTEIN 33-RELATED"/>
    <property type="match status" value="1"/>
</dbReference>
<accession>A0A3E2GX03</accession>
<evidence type="ECO:0000256" key="4">
    <source>
        <dbReference type="ARBA" id="ARBA00023136"/>
    </source>
</evidence>
<evidence type="ECO:0000256" key="2">
    <source>
        <dbReference type="ARBA" id="ARBA00022692"/>
    </source>
</evidence>
<dbReference type="EMBL" id="NCSJ02000317">
    <property type="protein sequence ID" value="RFU25651.1"/>
    <property type="molecule type" value="Genomic_DNA"/>
</dbReference>
<dbReference type="PANTHER" id="PTHR37278:SF1">
    <property type="entry name" value="AUTOPHAGY-RELATED PROTEIN 33-RELATED"/>
    <property type="match status" value="1"/>
</dbReference>
<feature type="transmembrane region" description="Helical" evidence="6">
    <location>
        <begin position="56"/>
        <end position="76"/>
    </location>
</feature>
<evidence type="ECO:0000313" key="7">
    <source>
        <dbReference type="EMBL" id="RFU25651.1"/>
    </source>
</evidence>
<keyword evidence="4 6" id="KW-0472">Membrane</keyword>
<evidence type="ECO:0000256" key="3">
    <source>
        <dbReference type="ARBA" id="ARBA00022989"/>
    </source>
</evidence>
<evidence type="ECO:0008006" key="9">
    <source>
        <dbReference type="Google" id="ProtNLM"/>
    </source>
</evidence>
<dbReference type="GO" id="GO:0016236">
    <property type="term" value="P:macroautophagy"/>
    <property type="evidence" value="ECO:0007669"/>
    <property type="project" value="TreeGrafter"/>
</dbReference>
<feature type="transmembrane region" description="Helical" evidence="6">
    <location>
        <begin position="12"/>
        <end position="36"/>
    </location>
</feature>
<gene>
    <name evidence="7" type="ORF">B7463_g10679</name>
</gene>
<feature type="non-terminal residue" evidence="7">
    <location>
        <position position="200"/>
    </location>
</feature>
<name>A0A3E2GX03_SCYLI</name>
<proteinExistence type="inferred from homology"/>
<protein>
    <recommendedName>
        <fullName evidence="9">Autophagy-related protein 33</fullName>
    </recommendedName>
</protein>
<organism evidence="7 8">
    <name type="scientific">Scytalidium lignicola</name>
    <name type="common">Hyphomycete</name>
    <dbReference type="NCBI Taxonomy" id="5539"/>
    <lineage>
        <taxon>Eukaryota</taxon>
        <taxon>Fungi</taxon>
        <taxon>Dikarya</taxon>
        <taxon>Ascomycota</taxon>
        <taxon>Pezizomycotina</taxon>
        <taxon>Leotiomycetes</taxon>
        <taxon>Leotiomycetes incertae sedis</taxon>
        <taxon>Scytalidium</taxon>
    </lineage>
</organism>
<comment type="similarity">
    <text evidence="5">Belongs to the ATG33 family.</text>
</comment>
<evidence type="ECO:0000256" key="6">
    <source>
        <dbReference type="SAM" id="Phobius"/>
    </source>
</evidence>
<feature type="non-terminal residue" evidence="7">
    <location>
        <position position="1"/>
    </location>
</feature>
<keyword evidence="2 6" id="KW-0812">Transmembrane</keyword>
<dbReference type="InterPro" id="IPR051668">
    <property type="entry name" value="ATG33"/>
</dbReference>
<dbReference type="OMA" id="WCLSSPR"/>
<dbReference type="AlphaFoldDB" id="A0A3E2GX03"/>
<dbReference type="GO" id="GO:0005741">
    <property type="term" value="C:mitochondrial outer membrane"/>
    <property type="evidence" value="ECO:0007669"/>
    <property type="project" value="TreeGrafter"/>
</dbReference>
<dbReference type="OrthoDB" id="5336366at2759"/>